<accession>A0A8S3ECY3</accession>
<dbReference type="EMBL" id="CAJOBI010225302">
    <property type="protein sequence ID" value="CAF5051544.1"/>
    <property type="molecule type" value="Genomic_DNA"/>
</dbReference>
<evidence type="ECO:0000313" key="2">
    <source>
        <dbReference type="EMBL" id="CAF5051544.1"/>
    </source>
</evidence>
<sequence length="33" mass="3510">LLPTNLPEAPPCREQESNSIAAFITNKLDAQAG</sequence>
<proteinExistence type="predicted"/>
<evidence type="ECO:0000313" key="3">
    <source>
        <dbReference type="Proteomes" id="UP000676336"/>
    </source>
</evidence>
<organism evidence="1 3">
    <name type="scientific">Rotaria magnacalcarata</name>
    <dbReference type="NCBI Taxonomy" id="392030"/>
    <lineage>
        <taxon>Eukaryota</taxon>
        <taxon>Metazoa</taxon>
        <taxon>Spiralia</taxon>
        <taxon>Gnathifera</taxon>
        <taxon>Rotifera</taxon>
        <taxon>Eurotatoria</taxon>
        <taxon>Bdelloidea</taxon>
        <taxon>Philodinida</taxon>
        <taxon>Philodinidae</taxon>
        <taxon>Rotaria</taxon>
    </lineage>
</organism>
<feature type="non-terminal residue" evidence="1">
    <location>
        <position position="1"/>
    </location>
</feature>
<protein>
    <submittedName>
        <fullName evidence="1">Uncharacterized protein</fullName>
    </submittedName>
</protein>
<reference evidence="1" key="1">
    <citation type="submission" date="2021-02" db="EMBL/GenBank/DDBJ databases">
        <authorList>
            <person name="Nowell W R."/>
        </authorList>
    </citation>
    <scope>NUCLEOTIDE SEQUENCE</scope>
</reference>
<feature type="non-terminal residue" evidence="1">
    <location>
        <position position="33"/>
    </location>
</feature>
<name>A0A8S3ECY3_9BILA</name>
<dbReference type="EMBL" id="CAJOBI010223867">
    <property type="protein sequence ID" value="CAF5048126.1"/>
    <property type="molecule type" value="Genomic_DNA"/>
</dbReference>
<dbReference type="Proteomes" id="UP000676336">
    <property type="component" value="Unassembled WGS sequence"/>
</dbReference>
<gene>
    <name evidence="1" type="ORF">SMN809_LOCUS59036</name>
    <name evidence="2" type="ORF">SMN809_LOCUS59224</name>
</gene>
<evidence type="ECO:0000313" key="1">
    <source>
        <dbReference type="EMBL" id="CAF5048126.1"/>
    </source>
</evidence>
<comment type="caution">
    <text evidence="1">The sequence shown here is derived from an EMBL/GenBank/DDBJ whole genome shotgun (WGS) entry which is preliminary data.</text>
</comment>
<dbReference type="AlphaFoldDB" id="A0A8S3ECY3"/>